<dbReference type="GO" id="GO:0001938">
    <property type="term" value="P:positive regulation of endothelial cell proliferation"/>
    <property type="evidence" value="ECO:0007669"/>
    <property type="project" value="TreeGrafter"/>
</dbReference>
<evidence type="ECO:0000313" key="8">
    <source>
        <dbReference type="Proteomes" id="UP000297703"/>
    </source>
</evidence>
<dbReference type="PANTHER" id="PTHR12025:SF9">
    <property type="entry name" value="PLACENTA GROWTH FACTOR"/>
    <property type="match status" value="1"/>
</dbReference>
<feature type="compositionally biased region" description="Basic residues" evidence="4">
    <location>
        <begin position="124"/>
        <end position="144"/>
    </location>
</feature>
<protein>
    <submittedName>
        <fullName evidence="7">Vascular endothelial growth factor A</fullName>
    </submittedName>
</protein>
<dbReference type="InterPro" id="IPR029034">
    <property type="entry name" value="Cystine-knot_cytokine"/>
</dbReference>
<dbReference type="STRING" id="55544.A0A4D9DSX9"/>
<keyword evidence="1 3" id="KW-0339">Growth factor</keyword>
<dbReference type="GO" id="GO:0060754">
    <property type="term" value="P:positive regulation of mast cell chemotaxis"/>
    <property type="evidence" value="ECO:0007669"/>
    <property type="project" value="TreeGrafter"/>
</dbReference>
<comment type="caution">
    <text evidence="7">The sequence shown here is derived from an EMBL/GenBank/DDBJ whole genome shotgun (WGS) entry which is preliminary data.</text>
</comment>
<dbReference type="GO" id="GO:0001666">
    <property type="term" value="P:response to hypoxia"/>
    <property type="evidence" value="ECO:0007669"/>
    <property type="project" value="TreeGrafter"/>
</dbReference>
<dbReference type="InterPro" id="IPR050507">
    <property type="entry name" value="PDGF/VEGF_growth_factor"/>
</dbReference>
<feature type="domain" description="Platelet-derived growth factor (PDGF) family profile" evidence="6">
    <location>
        <begin position="31"/>
        <end position="128"/>
    </location>
</feature>
<evidence type="ECO:0000259" key="6">
    <source>
        <dbReference type="PROSITE" id="PS50278"/>
    </source>
</evidence>
<keyword evidence="2" id="KW-1015">Disulfide bond</keyword>
<sequence length="249" mass="26811">MGPGSRWLLGAALLCWGARCQVAPPLGRTAAVVPFEEVWSRSYCRALETLVDVLGEFPHEAEHVFKPSCVPLRRCAGCCGDEDLECVAVETRPVAMQVVRLSPIQGKSQQEEMRFTEHSRCACKPRRKRLKSERGSKRGARRRPREPGPVPLPTPLYVHTRAWGTEGLVWGAMVWAGGGTLQCRGCWELPGGAETAVVSGGLGSSPHGPHPLSLPWCLASAGGHQPRCPAALPVLWGSPGESQPAQESG</sequence>
<reference evidence="7 8" key="2">
    <citation type="submission" date="2019-04" db="EMBL/GenBank/DDBJ databases">
        <title>The genome sequence of big-headed turtle.</title>
        <authorList>
            <person name="Gong S."/>
        </authorList>
    </citation>
    <scope>NUCLEOTIDE SEQUENCE [LARGE SCALE GENOMIC DNA]</scope>
    <source>
        <strain evidence="7">DO16091913</strain>
        <tissue evidence="7">Muscle</tissue>
    </source>
</reference>
<dbReference type="PROSITE" id="PS00249">
    <property type="entry name" value="PDGF_1"/>
    <property type="match status" value="1"/>
</dbReference>
<evidence type="ECO:0000256" key="4">
    <source>
        <dbReference type="SAM" id="MobiDB-lite"/>
    </source>
</evidence>
<accession>A0A4D9DSX9</accession>
<evidence type="ECO:0000256" key="1">
    <source>
        <dbReference type="ARBA" id="ARBA00023030"/>
    </source>
</evidence>
<dbReference type="AlphaFoldDB" id="A0A4D9DSX9"/>
<dbReference type="GO" id="GO:0038084">
    <property type="term" value="P:vascular endothelial growth factor signaling pathway"/>
    <property type="evidence" value="ECO:0007669"/>
    <property type="project" value="TreeGrafter"/>
</dbReference>
<comment type="similarity">
    <text evidence="3">Belongs to the PDGF/VEGF growth factor family.</text>
</comment>
<dbReference type="Pfam" id="PF00341">
    <property type="entry name" value="PDGF"/>
    <property type="match status" value="1"/>
</dbReference>
<proteinExistence type="inferred from homology"/>
<dbReference type="InterPro" id="IPR000072">
    <property type="entry name" value="PDGF/VEGF_dom"/>
</dbReference>
<evidence type="ECO:0000313" key="7">
    <source>
        <dbReference type="EMBL" id="TFJ99974.1"/>
    </source>
</evidence>
<dbReference type="GO" id="GO:0005172">
    <property type="term" value="F:vascular endothelial growth factor receptor binding"/>
    <property type="evidence" value="ECO:0007669"/>
    <property type="project" value="TreeGrafter"/>
</dbReference>
<evidence type="ECO:0000256" key="5">
    <source>
        <dbReference type="SAM" id="SignalP"/>
    </source>
</evidence>
<reference evidence="7 8" key="1">
    <citation type="submission" date="2019-04" db="EMBL/GenBank/DDBJ databases">
        <title>Draft genome of the big-headed turtle Platysternon megacephalum.</title>
        <authorList>
            <person name="Gong S."/>
        </authorList>
    </citation>
    <scope>NUCLEOTIDE SEQUENCE [LARGE SCALE GENOMIC DNA]</scope>
    <source>
        <strain evidence="7">DO16091913</strain>
        <tissue evidence="7">Muscle</tissue>
    </source>
</reference>
<dbReference type="InterPro" id="IPR023581">
    <property type="entry name" value="PD_growth_factor_CS"/>
</dbReference>
<dbReference type="GO" id="GO:0048010">
    <property type="term" value="P:vascular endothelial growth factor receptor signaling pathway"/>
    <property type="evidence" value="ECO:0007669"/>
    <property type="project" value="TreeGrafter"/>
</dbReference>
<dbReference type="CDD" id="cd00135">
    <property type="entry name" value="PDGF"/>
    <property type="match status" value="1"/>
</dbReference>
<dbReference type="PROSITE" id="PS50278">
    <property type="entry name" value="PDGF_2"/>
    <property type="match status" value="1"/>
</dbReference>
<organism evidence="7 8">
    <name type="scientific">Platysternon megacephalum</name>
    <name type="common">big-headed turtle</name>
    <dbReference type="NCBI Taxonomy" id="55544"/>
    <lineage>
        <taxon>Eukaryota</taxon>
        <taxon>Metazoa</taxon>
        <taxon>Chordata</taxon>
        <taxon>Craniata</taxon>
        <taxon>Vertebrata</taxon>
        <taxon>Euteleostomi</taxon>
        <taxon>Archelosauria</taxon>
        <taxon>Testudinata</taxon>
        <taxon>Testudines</taxon>
        <taxon>Cryptodira</taxon>
        <taxon>Durocryptodira</taxon>
        <taxon>Testudinoidea</taxon>
        <taxon>Platysternidae</taxon>
        <taxon>Platysternon</taxon>
    </lineage>
</organism>
<dbReference type="GO" id="GO:0045766">
    <property type="term" value="P:positive regulation of angiogenesis"/>
    <property type="evidence" value="ECO:0007669"/>
    <property type="project" value="TreeGrafter"/>
</dbReference>
<evidence type="ECO:0000256" key="3">
    <source>
        <dbReference type="RuleBase" id="RU003818"/>
    </source>
</evidence>
<dbReference type="GO" id="GO:0042056">
    <property type="term" value="F:chemoattractant activity"/>
    <property type="evidence" value="ECO:0007669"/>
    <property type="project" value="TreeGrafter"/>
</dbReference>
<dbReference type="GO" id="GO:0002040">
    <property type="term" value="P:sprouting angiogenesis"/>
    <property type="evidence" value="ECO:0007669"/>
    <property type="project" value="TreeGrafter"/>
</dbReference>
<feature type="signal peptide" evidence="5">
    <location>
        <begin position="1"/>
        <end position="20"/>
    </location>
</feature>
<dbReference type="SUPFAM" id="SSF57501">
    <property type="entry name" value="Cystine-knot cytokines"/>
    <property type="match status" value="1"/>
</dbReference>
<feature type="chain" id="PRO_5020034404" evidence="5">
    <location>
        <begin position="21"/>
        <end position="249"/>
    </location>
</feature>
<dbReference type="OrthoDB" id="6370328at2759"/>
<dbReference type="EMBL" id="QXTE01000293">
    <property type="protein sequence ID" value="TFJ99974.1"/>
    <property type="molecule type" value="Genomic_DNA"/>
</dbReference>
<keyword evidence="8" id="KW-1185">Reference proteome</keyword>
<dbReference type="GO" id="GO:0050930">
    <property type="term" value="P:induction of positive chemotaxis"/>
    <property type="evidence" value="ECO:0007669"/>
    <property type="project" value="TreeGrafter"/>
</dbReference>
<evidence type="ECO:0000256" key="2">
    <source>
        <dbReference type="ARBA" id="ARBA00023157"/>
    </source>
</evidence>
<dbReference type="GO" id="GO:0016020">
    <property type="term" value="C:membrane"/>
    <property type="evidence" value="ECO:0007669"/>
    <property type="project" value="InterPro"/>
</dbReference>
<dbReference type="GO" id="GO:0008083">
    <property type="term" value="F:growth factor activity"/>
    <property type="evidence" value="ECO:0007669"/>
    <property type="project" value="UniProtKB-KW"/>
</dbReference>
<dbReference type="PANTHER" id="PTHR12025">
    <property type="entry name" value="VASCULAR ENDOTHELIAL GROWTH FACTOR"/>
    <property type="match status" value="1"/>
</dbReference>
<keyword evidence="5" id="KW-0732">Signal</keyword>
<feature type="region of interest" description="Disordered" evidence="4">
    <location>
        <begin position="124"/>
        <end position="152"/>
    </location>
</feature>
<dbReference type="SMART" id="SM00141">
    <property type="entry name" value="PDGF"/>
    <property type="match status" value="1"/>
</dbReference>
<dbReference type="Gene3D" id="2.10.90.10">
    <property type="entry name" value="Cystine-knot cytokines"/>
    <property type="match status" value="1"/>
</dbReference>
<name>A0A4D9DSX9_9SAUR</name>
<dbReference type="Proteomes" id="UP000297703">
    <property type="component" value="Unassembled WGS sequence"/>
</dbReference>
<dbReference type="GO" id="GO:0005615">
    <property type="term" value="C:extracellular space"/>
    <property type="evidence" value="ECO:0007669"/>
    <property type="project" value="TreeGrafter"/>
</dbReference>
<gene>
    <name evidence="7" type="ORF">DR999_PMT17900</name>
</gene>